<dbReference type="Pfam" id="PF13600">
    <property type="entry name" value="DUF4140"/>
    <property type="match status" value="1"/>
</dbReference>
<dbReference type="RefSeq" id="WP_124904168.1">
    <property type="nucleotide sequence ID" value="NZ_RQJP01000001.1"/>
</dbReference>
<dbReference type="PANTHER" id="PTHR31005">
    <property type="entry name" value="DUF4139 DOMAIN-CONTAINING PROTEIN"/>
    <property type="match status" value="1"/>
</dbReference>
<keyword evidence="6" id="KW-1185">Reference proteome</keyword>
<evidence type="ECO:0000259" key="4">
    <source>
        <dbReference type="Pfam" id="PF13600"/>
    </source>
</evidence>
<gene>
    <name evidence="5" type="ORF">EHT87_04205</name>
</gene>
<evidence type="ECO:0000256" key="2">
    <source>
        <dbReference type="SAM" id="SignalP"/>
    </source>
</evidence>
<name>A0A3P1CWD9_9BACT</name>
<dbReference type="OrthoDB" id="634585at2"/>
<dbReference type="EMBL" id="RQJP01000001">
    <property type="protein sequence ID" value="RRB17498.1"/>
    <property type="molecule type" value="Genomic_DNA"/>
</dbReference>
<dbReference type="PANTHER" id="PTHR31005:SF8">
    <property type="entry name" value="DUF4139 DOMAIN-CONTAINING PROTEIN"/>
    <property type="match status" value="1"/>
</dbReference>
<dbReference type="Pfam" id="PF13598">
    <property type="entry name" value="DUF4139"/>
    <property type="match status" value="1"/>
</dbReference>
<evidence type="ECO:0000256" key="1">
    <source>
        <dbReference type="SAM" id="Coils"/>
    </source>
</evidence>
<evidence type="ECO:0000313" key="6">
    <source>
        <dbReference type="Proteomes" id="UP000274271"/>
    </source>
</evidence>
<dbReference type="NCBIfam" id="TIGR02231">
    <property type="entry name" value="mucoidy inhibitor MuiA family protein"/>
    <property type="match status" value="1"/>
</dbReference>
<keyword evidence="1" id="KW-0175">Coiled coil</keyword>
<accession>A0A3P1CWD9</accession>
<organism evidence="5 6">
    <name type="scientific">Larkinella knui</name>
    <dbReference type="NCBI Taxonomy" id="2025310"/>
    <lineage>
        <taxon>Bacteria</taxon>
        <taxon>Pseudomonadati</taxon>
        <taxon>Bacteroidota</taxon>
        <taxon>Cytophagia</taxon>
        <taxon>Cytophagales</taxon>
        <taxon>Spirosomataceae</taxon>
        <taxon>Larkinella</taxon>
    </lineage>
</organism>
<dbReference type="InterPro" id="IPR011935">
    <property type="entry name" value="CHP02231"/>
</dbReference>
<evidence type="ECO:0000259" key="3">
    <source>
        <dbReference type="Pfam" id="PF13598"/>
    </source>
</evidence>
<evidence type="ECO:0000313" key="5">
    <source>
        <dbReference type="EMBL" id="RRB17498.1"/>
    </source>
</evidence>
<feature type="chain" id="PRO_5018144817" evidence="2">
    <location>
        <begin position="20"/>
        <end position="536"/>
    </location>
</feature>
<comment type="caution">
    <text evidence="5">The sequence shown here is derived from an EMBL/GenBank/DDBJ whole genome shotgun (WGS) entry which is preliminary data.</text>
</comment>
<proteinExistence type="predicted"/>
<feature type="coiled-coil region" evidence="1">
    <location>
        <begin position="166"/>
        <end position="193"/>
    </location>
</feature>
<feature type="signal peptide" evidence="2">
    <location>
        <begin position="1"/>
        <end position="19"/>
    </location>
</feature>
<keyword evidence="2" id="KW-0732">Signal</keyword>
<dbReference type="Proteomes" id="UP000274271">
    <property type="component" value="Unassembled WGS sequence"/>
</dbReference>
<dbReference type="InterPro" id="IPR037291">
    <property type="entry name" value="DUF4139"/>
</dbReference>
<sequence>MKKILFIITACFLFSVVQAQEDEQRVTSTLQHITVFLNRAQINAQARATLTPGTTRLIIDNASAQTDPQSIQVSGKGDAVIQGVQFRTNFLTKVPKPASLQRLEDSLRTARDYFDGLTLQKEVLENEKKMVLANQKVGTEKGTVVKEVADMADFFRQRLTDVGKKLLALEKLVKEQKLKVDRLEGQVKEQNAKRERPVGEIEVTLSAKARTTVDLELSYVVDNAGWVPFYDIRVRDTKKPALLAYKANVYQNTGFDWQNVRLTLSTSNPALPGTQPQLETQFVSFYEPRPVPMMAPAQAKLQSRQQSGGAVASEAASAADLATTADFTQVTEQPTSVKFEISTPYTILSNNRPQVVDIQSGEVPASYRYTATPKVDSDAFLIATLSGWEKLNLLNGIARTYFDGTYVGETRVDLQQAGDTLTLGLGRDRKIIVKREKTQDFSSRKGLGSAVRDQYSYKISVRNTKTEPVNLTLFDQIPVSTDNRIEVELNDSAGAERNAETGRLTWNLTLKPGENRDLVFRYTVKYPKGKQLVNAE</sequence>
<protein>
    <submittedName>
        <fullName evidence="5">Mucoidy inhibitor MuiA family protein</fullName>
    </submittedName>
</protein>
<feature type="domain" description="DUF4139" evidence="3">
    <location>
        <begin position="215"/>
        <end position="528"/>
    </location>
</feature>
<feature type="domain" description="DUF4140" evidence="4">
    <location>
        <begin position="33"/>
        <end position="130"/>
    </location>
</feature>
<reference evidence="5 6" key="1">
    <citation type="submission" date="2018-11" db="EMBL/GenBank/DDBJ databases">
        <authorList>
            <person name="Zhou Z."/>
            <person name="Wang G."/>
        </authorList>
    </citation>
    <scope>NUCLEOTIDE SEQUENCE [LARGE SCALE GENOMIC DNA]</scope>
    <source>
        <strain evidence="5 6">KCTC42998</strain>
    </source>
</reference>
<dbReference type="InterPro" id="IPR025554">
    <property type="entry name" value="DUF4140"/>
</dbReference>
<dbReference type="AlphaFoldDB" id="A0A3P1CWD9"/>